<feature type="repeat" description="WD" evidence="5">
    <location>
        <begin position="230"/>
        <end position="271"/>
    </location>
</feature>
<dbReference type="FunFam" id="2.130.10.10:FF:000074">
    <property type="entry name" value="Angio-associated migratory cell protein-like protein"/>
    <property type="match status" value="1"/>
</dbReference>
<comment type="subcellular location">
    <subcellularLocation>
        <location evidence="1">Cytoplasm</location>
    </subcellularLocation>
</comment>
<dbReference type="InterPro" id="IPR051179">
    <property type="entry name" value="WD_repeat_multifunction"/>
</dbReference>
<evidence type="ECO:0000313" key="7">
    <source>
        <dbReference type="EMBL" id="ORX51071.1"/>
    </source>
</evidence>
<dbReference type="InterPro" id="IPR015943">
    <property type="entry name" value="WD40/YVTN_repeat-like_dom_sf"/>
</dbReference>
<evidence type="ECO:0000313" key="8">
    <source>
        <dbReference type="Proteomes" id="UP000193719"/>
    </source>
</evidence>
<evidence type="ECO:0000256" key="2">
    <source>
        <dbReference type="ARBA" id="ARBA00022490"/>
    </source>
</evidence>
<dbReference type="Pfam" id="PF00400">
    <property type="entry name" value="WD40"/>
    <property type="match status" value="3"/>
</dbReference>
<dbReference type="Pfam" id="PF25171">
    <property type="entry name" value="Beta-prop_WDR36-Utp21_1st"/>
    <property type="match status" value="1"/>
</dbReference>
<evidence type="ECO:0000256" key="3">
    <source>
        <dbReference type="ARBA" id="ARBA00022574"/>
    </source>
</evidence>
<dbReference type="InterPro" id="IPR059157">
    <property type="entry name" value="WDR36-Utp21_N"/>
</dbReference>
<dbReference type="SUPFAM" id="SSF101898">
    <property type="entry name" value="NHL repeat"/>
    <property type="match status" value="1"/>
</dbReference>
<dbReference type="EMBL" id="MCFH01000019">
    <property type="protein sequence ID" value="ORX51071.1"/>
    <property type="molecule type" value="Genomic_DNA"/>
</dbReference>
<dbReference type="PRINTS" id="PR00320">
    <property type="entry name" value="GPROTEINBRPT"/>
</dbReference>
<feature type="domain" description="WDR36/Utp21 N-terminal" evidence="6">
    <location>
        <begin position="202"/>
        <end position="344"/>
    </location>
</feature>
<dbReference type="PROSITE" id="PS50082">
    <property type="entry name" value="WD_REPEATS_2"/>
    <property type="match status" value="7"/>
</dbReference>
<protein>
    <submittedName>
        <fullName evidence="7">WD40 repeat-like protein</fullName>
    </submittedName>
</protein>
<feature type="repeat" description="WD" evidence="5">
    <location>
        <begin position="355"/>
        <end position="391"/>
    </location>
</feature>
<dbReference type="SMART" id="SM00320">
    <property type="entry name" value="WD40"/>
    <property type="match status" value="8"/>
</dbReference>
<dbReference type="PANTHER" id="PTHR19857">
    <property type="entry name" value="MITOCHONDRIAL DIVISION PROTEIN 1-RELATED"/>
    <property type="match status" value="1"/>
</dbReference>
<evidence type="ECO:0000256" key="1">
    <source>
        <dbReference type="ARBA" id="ARBA00004496"/>
    </source>
</evidence>
<feature type="repeat" description="WD" evidence="5">
    <location>
        <begin position="272"/>
        <end position="313"/>
    </location>
</feature>
<dbReference type="OrthoDB" id="10261640at2759"/>
<dbReference type="InterPro" id="IPR019775">
    <property type="entry name" value="WD40_repeat_CS"/>
</dbReference>
<dbReference type="SUPFAM" id="SSF50978">
    <property type="entry name" value="WD40 repeat-like"/>
    <property type="match status" value="1"/>
</dbReference>
<dbReference type="PANTHER" id="PTHR19857:SF8">
    <property type="entry name" value="ANGIO-ASSOCIATED MIGRATORY CELL PROTEIN"/>
    <property type="match status" value="1"/>
</dbReference>
<keyword evidence="3 5" id="KW-0853">WD repeat</keyword>
<sequence length="391" mass="42897">MENENVNNFQEEEEYINQDEIAEVIDPEELEGVDEDVEMETEEDDEEVVENDSEVRFTKHTGSIFAISLNPINQCYALSGGEDDRGFIWNIVNGEVHAELGGHTDSVVAVGFNITGEFAATGGMDGVIKIWDSNTGKLVANLDGPTEINWLQWHPKGNIILAGSNDGMLWMWLIPSGVLMNTFVGHQSSVSCGCFTPDGKNIVSASDDGSLIYWNPKTGAPIYVIKPNDSRWHSNPITCLSVSMERNLVVSGSADGTICLSQLQSGRIVQALDGHMDSVEDVSFCDCLPLMASASMDGTVKIWDLNNYSVRHVLNHDGAVIRLKWHQNSPIFTTCSNDKTVRMWDARSGTCLKVWKGHRKSILDFAMTPDGKVVATGGDDGESLVFMIDGE</sequence>
<feature type="repeat" description="WD" evidence="5">
    <location>
        <begin position="151"/>
        <end position="182"/>
    </location>
</feature>
<reference evidence="7 8" key="1">
    <citation type="submission" date="2016-08" db="EMBL/GenBank/DDBJ databases">
        <title>Genomes of anaerobic fungi encode conserved fungal cellulosomes for biomass hydrolysis.</title>
        <authorList>
            <consortium name="DOE Joint Genome Institute"/>
            <person name="Haitjema C.H."/>
            <person name="Gilmore S.P."/>
            <person name="Henske J.K."/>
            <person name="Solomon K.V."/>
            <person name="De Groot R."/>
            <person name="Kuo A."/>
            <person name="Mondo S.J."/>
            <person name="Salamov A.A."/>
            <person name="Labutti K."/>
            <person name="Zhao Z."/>
            <person name="Chiniquy J."/>
            <person name="Barry K."/>
            <person name="Brewer H.M."/>
            <person name="Purvine S.O."/>
            <person name="Wright A.T."/>
            <person name="Boxma B."/>
            <person name="Van Alen T."/>
            <person name="Hackstein J.H."/>
            <person name="Baker S.E."/>
            <person name="Grigoriev I.V."/>
            <person name="O'Malley M.A."/>
        </authorList>
    </citation>
    <scope>NUCLEOTIDE SEQUENCE [LARGE SCALE GENOMIC DNA]</scope>
    <source>
        <strain evidence="8">finn</strain>
    </source>
</reference>
<dbReference type="PROSITE" id="PS50294">
    <property type="entry name" value="WD_REPEATS_REGION"/>
    <property type="match status" value="5"/>
</dbReference>
<organism evidence="7 8">
    <name type="scientific">Piromyces finnis</name>
    <dbReference type="NCBI Taxonomy" id="1754191"/>
    <lineage>
        <taxon>Eukaryota</taxon>
        <taxon>Fungi</taxon>
        <taxon>Fungi incertae sedis</taxon>
        <taxon>Chytridiomycota</taxon>
        <taxon>Chytridiomycota incertae sedis</taxon>
        <taxon>Neocallimastigomycetes</taxon>
        <taxon>Neocallimastigales</taxon>
        <taxon>Neocallimastigaceae</taxon>
        <taxon>Piromyces</taxon>
    </lineage>
</organism>
<dbReference type="InterPro" id="IPR036322">
    <property type="entry name" value="WD40_repeat_dom_sf"/>
</dbReference>
<reference evidence="7 8" key="2">
    <citation type="submission" date="2016-08" db="EMBL/GenBank/DDBJ databases">
        <title>Pervasive Adenine N6-methylation of Active Genes in Fungi.</title>
        <authorList>
            <consortium name="DOE Joint Genome Institute"/>
            <person name="Mondo S.J."/>
            <person name="Dannebaum R.O."/>
            <person name="Kuo R.C."/>
            <person name="Labutti K."/>
            <person name="Haridas S."/>
            <person name="Kuo A."/>
            <person name="Salamov A."/>
            <person name="Ahrendt S.R."/>
            <person name="Lipzen A."/>
            <person name="Sullivan W."/>
            <person name="Andreopoulos W.B."/>
            <person name="Clum A."/>
            <person name="Lindquist E."/>
            <person name="Daum C."/>
            <person name="Ramamoorthy G.K."/>
            <person name="Gryganskyi A."/>
            <person name="Culley D."/>
            <person name="Magnuson J.K."/>
            <person name="James T.Y."/>
            <person name="O'Malley M.A."/>
            <person name="Stajich J.E."/>
            <person name="Spatafora J.W."/>
            <person name="Visel A."/>
            <person name="Grigoriev I.V."/>
        </authorList>
    </citation>
    <scope>NUCLEOTIDE SEQUENCE [LARGE SCALE GENOMIC DNA]</scope>
    <source>
        <strain evidence="8">finn</strain>
    </source>
</reference>
<dbReference type="Proteomes" id="UP000193719">
    <property type="component" value="Unassembled WGS sequence"/>
</dbReference>
<feature type="repeat" description="WD" evidence="5">
    <location>
        <begin position="313"/>
        <end position="354"/>
    </location>
</feature>
<evidence type="ECO:0000256" key="5">
    <source>
        <dbReference type="PROSITE-ProRule" id="PRU00221"/>
    </source>
</evidence>
<keyword evidence="4" id="KW-0677">Repeat</keyword>
<dbReference type="GO" id="GO:0005737">
    <property type="term" value="C:cytoplasm"/>
    <property type="evidence" value="ECO:0007669"/>
    <property type="project" value="UniProtKB-SubCell"/>
</dbReference>
<keyword evidence="2" id="KW-0963">Cytoplasm</keyword>
<proteinExistence type="predicted"/>
<dbReference type="STRING" id="1754191.A0A1Y1VB08"/>
<evidence type="ECO:0000259" key="6">
    <source>
        <dbReference type="Pfam" id="PF25171"/>
    </source>
</evidence>
<name>A0A1Y1VB08_9FUNG</name>
<keyword evidence="8" id="KW-1185">Reference proteome</keyword>
<dbReference type="InterPro" id="IPR020472">
    <property type="entry name" value="WD40_PAC1"/>
</dbReference>
<feature type="repeat" description="WD" evidence="5">
    <location>
        <begin position="100"/>
        <end position="141"/>
    </location>
</feature>
<accession>A0A1Y1VB08</accession>
<dbReference type="InterPro" id="IPR001680">
    <property type="entry name" value="WD40_rpt"/>
</dbReference>
<comment type="caution">
    <text evidence="7">The sequence shown here is derived from an EMBL/GenBank/DDBJ whole genome shotgun (WGS) entry which is preliminary data.</text>
</comment>
<dbReference type="Gene3D" id="2.130.10.10">
    <property type="entry name" value="YVTN repeat-like/Quinoprotein amine dehydrogenase"/>
    <property type="match status" value="1"/>
</dbReference>
<feature type="repeat" description="WD" evidence="5">
    <location>
        <begin position="183"/>
        <end position="224"/>
    </location>
</feature>
<dbReference type="CDD" id="cd00200">
    <property type="entry name" value="WD40"/>
    <property type="match status" value="1"/>
</dbReference>
<dbReference type="PROSITE" id="PS00678">
    <property type="entry name" value="WD_REPEATS_1"/>
    <property type="match status" value="2"/>
</dbReference>
<evidence type="ECO:0000256" key="4">
    <source>
        <dbReference type="ARBA" id="ARBA00022737"/>
    </source>
</evidence>
<gene>
    <name evidence="7" type="ORF">BCR36DRAFT_326107</name>
</gene>
<dbReference type="AlphaFoldDB" id="A0A1Y1VB08"/>